<dbReference type="GO" id="GO:0005634">
    <property type="term" value="C:nucleus"/>
    <property type="evidence" value="ECO:0007669"/>
    <property type="project" value="UniProtKB-SubCell"/>
</dbReference>
<dbReference type="InterPro" id="IPR004181">
    <property type="entry name" value="Znf_MIZ"/>
</dbReference>
<evidence type="ECO:0000256" key="7">
    <source>
        <dbReference type="ARBA" id="ARBA00022786"/>
    </source>
</evidence>
<organism evidence="12 13">
    <name type="scientific">Aristolochia fimbriata</name>
    <name type="common">White veined hardy Dutchman's pipe vine</name>
    <dbReference type="NCBI Taxonomy" id="158543"/>
    <lineage>
        <taxon>Eukaryota</taxon>
        <taxon>Viridiplantae</taxon>
        <taxon>Streptophyta</taxon>
        <taxon>Embryophyta</taxon>
        <taxon>Tracheophyta</taxon>
        <taxon>Spermatophyta</taxon>
        <taxon>Magnoliopsida</taxon>
        <taxon>Magnoliidae</taxon>
        <taxon>Piperales</taxon>
        <taxon>Aristolochiaceae</taxon>
        <taxon>Aristolochia</taxon>
    </lineage>
</organism>
<dbReference type="GO" id="GO:0030915">
    <property type="term" value="C:Smc5-Smc6 complex"/>
    <property type="evidence" value="ECO:0007669"/>
    <property type="project" value="InterPro"/>
</dbReference>
<evidence type="ECO:0000256" key="10">
    <source>
        <dbReference type="PROSITE-ProRule" id="PRU00452"/>
    </source>
</evidence>
<comment type="similarity">
    <text evidence="3">Belongs to the NSE2 family.</text>
</comment>
<name>A0AAV7EJM5_ARIFI</name>
<evidence type="ECO:0000313" key="12">
    <source>
        <dbReference type="EMBL" id="KAG9447777.1"/>
    </source>
</evidence>
<dbReference type="GO" id="GO:0000724">
    <property type="term" value="P:double-strand break repair via homologous recombination"/>
    <property type="evidence" value="ECO:0007669"/>
    <property type="project" value="InterPro"/>
</dbReference>
<evidence type="ECO:0000256" key="9">
    <source>
        <dbReference type="ARBA" id="ARBA00023242"/>
    </source>
</evidence>
<keyword evidence="6 10" id="KW-0863">Zinc-finger</keyword>
<dbReference type="GO" id="GO:0016925">
    <property type="term" value="P:protein sumoylation"/>
    <property type="evidence" value="ECO:0007669"/>
    <property type="project" value="TreeGrafter"/>
</dbReference>
<dbReference type="PROSITE" id="PS51044">
    <property type="entry name" value="ZF_SP_RING"/>
    <property type="match status" value="1"/>
</dbReference>
<keyword evidence="13" id="KW-1185">Reference proteome</keyword>
<protein>
    <recommendedName>
        <fullName evidence="11">SP-RING-type domain-containing protein</fullName>
    </recommendedName>
</protein>
<dbReference type="AlphaFoldDB" id="A0AAV7EJM5"/>
<keyword evidence="4" id="KW-0808">Transferase</keyword>
<dbReference type="InterPro" id="IPR013083">
    <property type="entry name" value="Znf_RING/FYVE/PHD"/>
</dbReference>
<dbReference type="InterPro" id="IPR026846">
    <property type="entry name" value="Nse2(Mms21)"/>
</dbReference>
<comment type="subcellular location">
    <subcellularLocation>
        <location evidence="1">Nucleus</location>
    </subcellularLocation>
</comment>
<evidence type="ECO:0000256" key="5">
    <source>
        <dbReference type="ARBA" id="ARBA00022723"/>
    </source>
</evidence>
<dbReference type="PANTHER" id="PTHR21330">
    <property type="entry name" value="E3 SUMO-PROTEIN LIGASE NSE2"/>
    <property type="match status" value="1"/>
</dbReference>
<proteinExistence type="inferred from homology"/>
<keyword evidence="8" id="KW-0862">Zinc</keyword>
<sequence>MVTHACAPLLASWHHVKIEAGWARPPPCPKAPPLPEGPPCPSTFFVFHFLRLPLSSSSTFFLTFPRTTWRVYTFPIAFACSLPLLVSDWNLFEAWGMASTSASRGDAGAARIATATTTLSTDFHAIVAEIRRGLSVIKSIAVDLEKENHSEMVKQLEDSVLELLVASEDCTTYSKAVEAVGNGYQPQEELTDFKKLLEDEVTKLKRETPAAPLSNPFLRQFKEAIWNVHHAGQPMPGEEQEDIVMTSTQSNLLNITCPLSGKPVTQLESPVRSVDCKHIYEKMAVMHYIVSKKPTPRCPVAGCPKILVPERVICDSFLPIEIEEMRSRENTQATVLADFTELDE</sequence>
<keyword evidence="7" id="KW-0833">Ubl conjugation pathway</keyword>
<dbReference type="PANTHER" id="PTHR21330:SF1">
    <property type="entry name" value="E3 SUMO-PROTEIN LIGASE NSE2"/>
    <property type="match status" value="1"/>
</dbReference>
<keyword evidence="9" id="KW-0539">Nucleus</keyword>
<evidence type="ECO:0000256" key="3">
    <source>
        <dbReference type="ARBA" id="ARBA00008212"/>
    </source>
</evidence>
<keyword evidence="5" id="KW-0479">Metal-binding</keyword>
<evidence type="ECO:0000313" key="13">
    <source>
        <dbReference type="Proteomes" id="UP000825729"/>
    </source>
</evidence>
<dbReference type="Proteomes" id="UP000825729">
    <property type="component" value="Unassembled WGS sequence"/>
</dbReference>
<dbReference type="GO" id="GO:0008270">
    <property type="term" value="F:zinc ion binding"/>
    <property type="evidence" value="ECO:0007669"/>
    <property type="project" value="UniProtKB-KW"/>
</dbReference>
<dbReference type="Pfam" id="PF11789">
    <property type="entry name" value="zf-Nse"/>
    <property type="match status" value="1"/>
</dbReference>
<reference evidence="12 13" key="1">
    <citation type="submission" date="2021-07" db="EMBL/GenBank/DDBJ databases">
        <title>The Aristolochia fimbriata genome: insights into angiosperm evolution, floral development and chemical biosynthesis.</title>
        <authorList>
            <person name="Jiao Y."/>
        </authorList>
    </citation>
    <scope>NUCLEOTIDE SEQUENCE [LARGE SCALE GENOMIC DNA]</scope>
    <source>
        <strain evidence="12">IBCAS-2021</strain>
        <tissue evidence="12">Leaf</tissue>
    </source>
</reference>
<comment type="pathway">
    <text evidence="2">Protein modification; protein sumoylation.</text>
</comment>
<dbReference type="Gene3D" id="3.30.40.10">
    <property type="entry name" value="Zinc/RING finger domain, C3HC4 (zinc finger)"/>
    <property type="match status" value="1"/>
</dbReference>
<evidence type="ECO:0000256" key="6">
    <source>
        <dbReference type="ARBA" id="ARBA00022771"/>
    </source>
</evidence>
<accession>A0AAV7EJM5</accession>
<evidence type="ECO:0000256" key="2">
    <source>
        <dbReference type="ARBA" id="ARBA00004718"/>
    </source>
</evidence>
<evidence type="ECO:0000259" key="11">
    <source>
        <dbReference type="PROSITE" id="PS51044"/>
    </source>
</evidence>
<comment type="caution">
    <text evidence="12">The sequence shown here is derived from an EMBL/GenBank/DDBJ whole genome shotgun (WGS) entry which is preliminary data.</text>
</comment>
<dbReference type="EMBL" id="JAINDJ010000005">
    <property type="protein sequence ID" value="KAG9447777.1"/>
    <property type="molecule type" value="Genomic_DNA"/>
</dbReference>
<evidence type="ECO:0000256" key="8">
    <source>
        <dbReference type="ARBA" id="ARBA00022833"/>
    </source>
</evidence>
<dbReference type="GO" id="GO:0061665">
    <property type="term" value="F:SUMO ligase activity"/>
    <property type="evidence" value="ECO:0007669"/>
    <property type="project" value="TreeGrafter"/>
</dbReference>
<gene>
    <name evidence="12" type="ORF">H6P81_013905</name>
</gene>
<dbReference type="CDD" id="cd16651">
    <property type="entry name" value="SPL-RING_NSE2"/>
    <property type="match status" value="1"/>
</dbReference>
<evidence type="ECO:0000256" key="1">
    <source>
        <dbReference type="ARBA" id="ARBA00004123"/>
    </source>
</evidence>
<evidence type="ECO:0000256" key="4">
    <source>
        <dbReference type="ARBA" id="ARBA00022679"/>
    </source>
</evidence>
<feature type="domain" description="SP-RING-type" evidence="11">
    <location>
        <begin position="239"/>
        <end position="327"/>
    </location>
</feature>